<dbReference type="RefSeq" id="WP_284314087.1">
    <property type="nucleotide sequence ID" value="NZ_BSPC01000039.1"/>
</dbReference>
<keyword evidence="11" id="KW-1185">Reference proteome</keyword>
<evidence type="ECO:0000256" key="3">
    <source>
        <dbReference type="ARBA" id="ARBA00022448"/>
    </source>
</evidence>
<feature type="transmembrane region" description="Helical" evidence="8">
    <location>
        <begin position="124"/>
        <end position="147"/>
    </location>
</feature>
<feature type="domain" description="ABC transmembrane type-1" evidence="9">
    <location>
        <begin position="86"/>
        <end position="292"/>
    </location>
</feature>
<keyword evidence="4" id="KW-1003">Cell membrane</keyword>
<evidence type="ECO:0000256" key="5">
    <source>
        <dbReference type="ARBA" id="ARBA00022692"/>
    </source>
</evidence>
<proteinExistence type="inferred from homology"/>
<keyword evidence="6 8" id="KW-1133">Transmembrane helix</keyword>
<name>A0ABQ6CL49_9HYPH</name>
<dbReference type="PANTHER" id="PTHR42929">
    <property type="entry name" value="INNER MEMBRANE ABC TRANSPORTER PERMEASE PROTEIN YDCU-RELATED-RELATED"/>
    <property type="match status" value="1"/>
</dbReference>
<dbReference type="InterPro" id="IPR035906">
    <property type="entry name" value="MetI-like_sf"/>
</dbReference>
<protein>
    <submittedName>
        <fullName evidence="10">ABC transporter permease</fullName>
    </submittedName>
</protein>
<evidence type="ECO:0000256" key="4">
    <source>
        <dbReference type="ARBA" id="ARBA00022475"/>
    </source>
</evidence>
<feature type="transmembrane region" description="Helical" evidence="8">
    <location>
        <begin position="271"/>
        <end position="296"/>
    </location>
</feature>
<dbReference type="Proteomes" id="UP001156882">
    <property type="component" value="Unassembled WGS sequence"/>
</dbReference>
<dbReference type="SUPFAM" id="SSF161098">
    <property type="entry name" value="MetI-like"/>
    <property type="match status" value="1"/>
</dbReference>
<evidence type="ECO:0000256" key="8">
    <source>
        <dbReference type="RuleBase" id="RU363032"/>
    </source>
</evidence>
<gene>
    <name evidence="10" type="ORF">GCM10007874_40330</name>
</gene>
<organism evidence="10 11">
    <name type="scientific">Labrys miyagiensis</name>
    <dbReference type="NCBI Taxonomy" id="346912"/>
    <lineage>
        <taxon>Bacteria</taxon>
        <taxon>Pseudomonadati</taxon>
        <taxon>Pseudomonadota</taxon>
        <taxon>Alphaproteobacteria</taxon>
        <taxon>Hyphomicrobiales</taxon>
        <taxon>Xanthobacteraceae</taxon>
        <taxon>Labrys</taxon>
    </lineage>
</organism>
<feature type="transmembrane region" description="Helical" evidence="8">
    <location>
        <begin position="85"/>
        <end position="112"/>
    </location>
</feature>
<evidence type="ECO:0000313" key="10">
    <source>
        <dbReference type="EMBL" id="GLS21016.1"/>
    </source>
</evidence>
<dbReference type="PROSITE" id="PS50928">
    <property type="entry name" value="ABC_TM1"/>
    <property type="match status" value="1"/>
</dbReference>
<feature type="transmembrane region" description="Helical" evidence="8">
    <location>
        <begin position="215"/>
        <end position="244"/>
    </location>
</feature>
<comment type="similarity">
    <text evidence="2">Belongs to the binding-protein-dependent transport system permease family. CysTW subfamily.</text>
</comment>
<evidence type="ECO:0000256" key="6">
    <source>
        <dbReference type="ARBA" id="ARBA00022989"/>
    </source>
</evidence>
<keyword evidence="3 8" id="KW-0813">Transport</keyword>
<evidence type="ECO:0000256" key="1">
    <source>
        <dbReference type="ARBA" id="ARBA00004651"/>
    </source>
</evidence>
<evidence type="ECO:0000259" key="9">
    <source>
        <dbReference type="PROSITE" id="PS50928"/>
    </source>
</evidence>
<dbReference type="CDD" id="cd06261">
    <property type="entry name" value="TM_PBP2"/>
    <property type="match status" value="1"/>
</dbReference>
<evidence type="ECO:0000313" key="11">
    <source>
        <dbReference type="Proteomes" id="UP001156882"/>
    </source>
</evidence>
<dbReference type="PANTHER" id="PTHR42929:SF5">
    <property type="entry name" value="ABC TRANSPORTER PERMEASE PROTEIN"/>
    <property type="match status" value="1"/>
</dbReference>
<keyword evidence="5 8" id="KW-0812">Transmembrane</keyword>
<comment type="subcellular location">
    <subcellularLocation>
        <location evidence="1 8">Cell membrane</location>
        <topology evidence="1 8">Multi-pass membrane protein</topology>
    </subcellularLocation>
</comment>
<dbReference type="EMBL" id="BSPC01000039">
    <property type="protein sequence ID" value="GLS21016.1"/>
    <property type="molecule type" value="Genomic_DNA"/>
</dbReference>
<accession>A0ABQ6CL49</accession>
<evidence type="ECO:0000256" key="2">
    <source>
        <dbReference type="ARBA" id="ARBA00007069"/>
    </source>
</evidence>
<dbReference type="Gene3D" id="1.10.3720.10">
    <property type="entry name" value="MetI-like"/>
    <property type="match status" value="1"/>
</dbReference>
<dbReference type="Pfam" id="PF00528">
    <property type="entry name" value="BPD_transp_1"/>
    <property type="match status" value="1"/>
</dbReference>
<dbReference type="InterPro" id="IPR000515">
    <property type="entry name" value="MetI-like"/>
</dbReference>
<reference evidence="11" key="1">
    <citation type="journal article" date="2019" name="Int. J. Syst. Evol. Microbiol.">
        <title>The Global Catalogue of Microorganisms (GCM) 10K type strain sequencing project: providing services to taxonomists for standard genome sequencing and annotation.</title>
        <authorList>
            <consortium name="The Broad Institute Genomics Platform"/>
            <consortium name="The Broad Institute Genome Sequencing Center for Infectious Disease"/>
            <person name="Wu L."/>
            <person name="Ma J."/>
        </authorList>
    </citation>
    <scope>NUCLEOTIDE SEQUENCE [LARGE SCALE GENOMIC DNA]</scope>
    <source>
        <strain evidence="11">NBRC 101365</strain>
    </source>
</reference>
<feature type="transmembrane region" description="Helical" evidence="8">
    <location>
        <begin position="32"/>
        <end position="57"/>
    </location>
</feature>
<keyword evidence="7 8" id="KW-0472">Membrane</keyword>
<comment type="caution">
    <text evidence="10">The sequence shown here is derived from an EMBL/GenBank/DDBJ whole genome shotgun (WGS) entry which is preliminary data.</text>
</comment>
<sequence length="306" mass="32745">MSANAITVPSEPGRNQDVTAAGLARDARRERAFFLSLSLPALILVGVCALVPVLWILRQSFQKTGGEFTLQNYQKMLGSELTWKALLVTLQLSGATLVTVLLLGIPLAFALASAPPRIANRLMVLIMLPLWTSILVRTYGWLVLLRGDGLINRALLESGLVSEPLPLVYNFAGTLIGMVHFMLPLFVLPTYAAMRDIDPNTIRAAASMGAGLWRAFWTVILPLSAGGIASGSIIVFIYTLGFFITPAVLGGGKVSPIAIRMERTLSTFQDWGAASALGVLLLVLVALLAAMIFGAARLLRSARTGS</sequence>
<evidence type="ECO:0000256" key="7">
    <source>
        <dbReference type="ARBA" id="ARBA00023136"/>
    </source>
</evidence>
<feature type="transmembrane region" description="Helical" evidence="8">
    <location>
        <begin position="167"/>
        <end position="194"/>
    </location>
</feature>